<dbReference type="InterPro" id="IPR007487">
    <property type="entry name" value="ABC_transpt-TYRBP-like"/>
</dbReference>
<protein>
    <recommendedName>
        <fullName evidence="4">Periplasmic binding protein domain-containing protein</fullName>
    </recommendedName>
</protein>
<dbReference type="Pfam" id="PF04392">
    <property type="entry name" value="ABC_sub_bind"/>
    <property type="match status" value="1"/>
</dbReference>
<keyword evidence="1" id="KW-0732">Signal</keyword>
<evidence type="ECO:0000313" key="3">
    <source>
        <dbReference type="Proteomes" id="UP000823912"/>
    </source>
</evidence>
<dbReference type="PROSITE" id="PS51257">
    <property type="entry name" value="PROKAR_LIPOPROTEIN"/>
    <property type="match status" value="1"/>
</dbReference>
<gene>
    <name evidence="2" type="ORF">IAA55_02200</name>
</gene>
<dbReference type="Proteomes" id="UP000823912">
    <property type="component" value="Unassembled WGS sequence"/>
</dbReference>
<organism evidence="2 3">
    <name type="scientific">Candidatus Pullilachnospira gallistercoris</name>
    <dbReference type="NCBI Taxonomy" id="2840911"/>
    <lineage>
        <taxon>Bacteria</taxon>
        <taxon>Bacillati</taxon>
        <taxon>Bacillota</taxon>
        <taxon>Clostridia</taxon>
        <taxon>Lachnospirales</taxon>
        <taxon>Lachnospiraceae</taxon>
        <taxon>Lachnospiraceae incertae sedis</taxon>
        <taxon>Candidatus Pullilachnospira</taxon>
    </lineage>
</organism>
<sequence length="432" mass="45931">MINFRKYLSMGLILSCALSFAACGSDDSSSYDPLPKEDTRTYDIRVCQDDNSDTTNAITQGFTDALIDLFGQEHIHLDVQTADSRSASEICTAFASDGAQLIFTVGEDSLTAAAQTITDLPVVASNVMDFERILHIITPQGEDWDGTTGRNITGVSNLTSIPQQTSMLIETTKDLRAVGILYCTEDQNAVFQNEMLETYLDEAGIPWKEYAIPSTSAADISSGGENPANVIVPSRFSAASGKEGANTDVVTFGENSQSTGINSPASVRTPQISSNWSDDLTPEGLAPLPEDASAEQIAAYAAAECSALYISAGSMLTDQIDVITSAATAAGKVTVGGDATLGQSTLVSMYADPYAQGYAAGKQVYRILVNGDDPGAIAIDDVATEDNVKLYNGNVAATLGLDFPKSFKEIHEYLETYVIGSDTERIEPTEEE</sequence>
<accession>A0A9D1E803</accession>
<dbReference type="EMBL" id="DVHM01000036">
    <property type="protein sequence ID" value="HIR70075.1"/>
    <property type="molecule type" value="Genomic_DNA"/>
</dbReference>
<dbReference type="Gene3D" id="3.40.50.2300">
    <property type="match status" value="1"/>
</dbReference>
<reference evidence="2" key="1">
    <citation type="submission" date="2020-10" db="EMBL/GenBank/DDBJ databases">
        <authorList>
            <person name="Gilroy R."/>
        </authorList>
    </citation>
    <scope>NUCLEOTIDE SEQUENCE</scope>
    <source>
        <strain evidence="2">ChiSjej5B23-6657</strain>
    </source>
</reference>
<dbReference type="PANTHER" id="PTHR35271:SF1">
    <property type="entry name" value="ABC TRANSPORTER, SUBSTRATE-BINDING LIPOPROTEIN"/>
    <property type="match status" value="1"/>
</dbReference>
<dbReference type="PANTHER" id="PTHR35271">
    <property type="entry name" value="ABC TRANSPORTER, SUBSTRATE-BINDING LIPOPROTEIN-RELATED"/>
    <property type="match status" value="1"/>
</dbReference>
<comment type="caution">
    <text evidence="2">The sequence shown here is derived from an EMBL/GenBank/DDBJ whole genome shotgun (WGS) entry which is preliminary data.</text>
</comment>
<reference evidence="2" key="2">
    <citation type="journal article" date="2021" name="PeerJ">
        <title>Extensive microbial diversity within the chicken gut microbiome revealed by metagenomics and culture.</title>
        <authorList>
            <person name="Gilroy R."/>
            <person name="Ravi A."/>
            <person name="Getino M."/>
            <person name="Pursley I."/>
            <person name="Horton D.L."/>
            <person name="Alikhan N.F."/>
            <person name="Baker D."/>
            <person name="Gharbi K."/>
            <person name="Hall N."/>
            <person name="Watson M."/>
            <person name="Adriaenssens E.M."/>
            <person name="Foster-Nyarko E."/>
            <person name="Jarju S."/>
            <person name="Secka A."/>
            <person name="Antonio M."/>
            <person name="Oren A."/>
            <person name="Chaudhuri R.R."/>
            <person name="La Ragione R."/>
            <person name="Hildebrand F."/>
            <person name="Pallen M.J."/>
        </authorList>
    </citation>
    <scope>NUCLEOTIDE SEQUENCE</scope>
    <source>
        <strain evidence="2">ChiSjej5B23-6657</strain>
    </source>
</reference>
<name>A0A9D1E803_9FIRM</name>
<feature type="signal peptide" evidence="1">
    <location>
        <begin position="1"/>
        <end position="21"/>
    </location>
</feature>
<evidence type="ECO:0008006" key="4">
    <source>
        <dbReference type="Google" id="ProtNLM"/>
    </source>
</evidence>
<evidence type="ECO:0000313" key="2">
    <source>
        <dbReference type="EMBL" id="HIR70075.1"/>
    </source>
</evidence>
<evidence type="ECO:0000256" key="1">
    <source>
        <dbReference type="SAM" id="SignalP"/>
    </source>
</evidence>
<dbReference type="AlphaFoldDB" id="A0A9D1E803"/>
<proteinExistence type="predicted"/>
<feature type="chain" id="PRO_5039060887" description="Periplasmic binding protein domain-containing protein" evidence="1">
    <location>
        <begin position="22"/>
        <end position="432"/>
    </location>
</feature>